<dbReference type="PANTHER" id="PTHR30469:SF15">
    <property type="entry name" value="HLYD FAMILY OF SECRETION PROTEINS"/>
    <property type="match status" value="1"/>
</dbReference>
<evidence type="ECO:0000256" key="2">
    <source>
        <dbReference type="ARBA" id="ARBA00023054"/>
    </source>
</evidence>
<dbReference type="InterPro" id="IPR030190">
    <property type="entry name" value="MacA_alpha-hairpin_sf"/>
</dbReference>
<dbReference type="InterPro" id="IPR058647">
    <property type="entry name" value="BSH_CzcB-like"/>
</dbReference>
<dbReference type="PANTHER" id="PTHR30469">
    <property type="entry name" value="MULTIDRUG RESISTANCE PROTEIN MDTA"/>
    <property type="match status" value="1"/>
</dbReference>
<feature type="coiled-coil region" evidence="3">
    <location>
        <begin position="100"/>
        <end position="179"/>
    </location>
</feature>
<comment type="similarity">
    <text evidence="1">Belongs to the membrane fusion protein (MFP) (TC 8.A.1) family.</text>
</comment>
<keyword evidence="4" id="KW-0732">Signal</keyword>
<reference evidence="7 8" key="1">
    <citation type="submission" date="2017-05" db="EMBL/GenBank/DDBJ databases">
        <authorList>
            <person name="Varghese N."/>
            <person name="Submissions S."/>
        </authorList>
    </citation>
    <scope>NUCLEOTIDE SEQUENCE [LARGE SCALE GENOMIC DNA]</scope>
    <source>
        <strain evidence="7 8">DSM 16304</strain>
    </source>
</reference>
<dbReference type="Gene3D" id="2.40.30.170">
    <property type="match status" value="1"/>
</dbReference>
<sequence>MVKRGVLLLTLLLITASCGSEKAAEPVKVKSVSGIKTETVKANQVVEEASFSGYVIPKKEILLSPKVVGYLIRVNVAPGDRVKRNQVLALIDNSDIKPDVEKASAGIKEINETLKELDRALEEVKARKEAAEANYILAERTFERFKNLLREDAVSKQKFDEVRAQYKAAKANLEAVKAKELQILQKKKVLLAKREQIEAGLRKAEAYLSYTKLKSPVNGLVLQKLVDPGNLVSPQTPVLKVGEFPLLVRAFVDNNYINKVRVGSKVNVVVKGKSYEGKIVEVDESSDPVSHKFGIKVLVPELKEIPGTYAVVKFPEKVVNTITVPESAIYRLGALEYVFVIKDGIAHLRLVKTGERIGSRVVVLSGLNPGERIAVSNVNNLVDGARVEG</sequence>
<dbReference type="SUPFAM" id="SSF111369">
    <property type="entry name" value="HlyD-like secretion proteins"/>
    <property type="match status" value="2"/>
</dbReference>
<dbReference type="GO" id="GO:1990195">
    <property type="term" value="C:macrolide transmembrane transporter complex"/>
    <property type="evidence" value="ECO:0007669"/>
    <property type="project" value="InterPro"/>
</dbReference>
<dbReference type="AlphaFoldDB" id="A0A521ABQ6"/>
<dbReference type="RefSeq" id="WP_142933324.1">
    <property type="nucleotide sequence ID" value="NZ_FXTM01000001.1"/>
</dbReference>
<dbReference type="Gene3D" id="6.10.140.1990">
    <property type="match status" value="1"/>
</dbReference>
<evidence type="ECO:0000313" key="7">
    <source>
        <dbReference type="EMBL" id="SMO32160.1"/>
    </source>
</evidence>
<keyword evidence="8" id="KW-1185">Reference proteome</keyword>
<feature type="signal peptide" evidence="4">
    <location>
        <begin position="1"/>
        <end position="23"/>
    </location>
</feature>
<accession>A0A521ABQ6</accession>
<dbReference type="EMBL" id="FXTM01000001">
    <property type="protein sequence ID" value="SMO32160.1"/>
    <property type="molecule type" value="Genomic_DNA"/>
</dbReference>
<gene>
    <name evidence="7" type="ORF">SAMN06269117_10133</name>
</gene>
<dbReference type="Gene3D" id="2.40.50.100">
    <property type="match status" value="1"/>
</dbReference>
<protein>
    <submittedName>
        <fullName evidence="7">RND family efflux transporter, MFP subunit</fullName>
    </submittedName>
</protein>
<evidence type="ECO:0000313" key="8">
    <source>
        <dbReference type="Proteomes" id="UP000317315"/>
    </source>
</evidence>
<dbReference type="GO" id="GO:0030313">
    <property type="term" value="C:cell envelope"/>
    <property type="evidence" value="ECO:0007669"/>
    <property type="project" value="UniProtKB-SubCell"/>
</dbReference>
<dbReference type="PROSITE" id="PS51257">
    <property type="entry name" value="PROKAR_LIPOPROTEIN"/>
    <property type="match status" value="1"/>
</dbReference>
<name>A0A521ABQ6_9BACT</name>
<dbReference type="Gene3D" id="2.40.420.20">
    <property type="match status" value="1"/>
</dbReference>
<feature type="chain" id="PRO_5022188235" evidence="4">
    <location>
        <begin position="24"/>
        <end position="389"/>
    </location>
</feature>
<evidence type="ECO:0000259" key="6">
    <source>
        <dbReference type="Pfam" id="PF25989"/>
    </source>
</evidence>
<dbReference type="GO" id="GO:1990281">
    <property type="term" value="C:efflux pump complex"/>
    <property type="evidence" value="ECO:0007669"/>
    <property type="project" value="TreeGrafter"/>
</dbReference>
<dbReference type="Pfam" id="PF25989">
    <property type="entry name" value="YknX_C"/>
    <property type="match status" value="1"/>
</dbReference>
<feature type="domain" description="CzcB-like barrel-sandwich hybrid" evidence="5">
    <location>
        <begin position="63"/>
        <end position="241"/>
    </location>
</feature>
<dbReference type="Pfam" id="PF25973">
    <property type="entry name" value="BSH_CzcB"/>
    <property type="match status" value="1"/>
</dbReference>
<dbReference type="GO" id="GO:1990961">
    <property type="term" value="P:xenobiotic detoxification by transmembrane export across the plasma membrane"/>
    <property type="evidence" value="ECO:0007669"/>
    <property type="project" value="InterPro"/>
</dbReference>
<dbReference type="GO" id="GO:0019898">
    <property type="term" value="C:extrinsic component of membrane"/>
    <property type="evidence" value="ECO:0007669"/>
    <property type="project" value="InterPro"/>
</dbReference>
<dbReference type="NCBIfam" id="TIGR01730">
    <property type="entry name" value="RND_mfp"/>
    <property type="match status" value="1"/>
</dbReference>
<dbReference type="OrthoDB" id="9777308at2"/>
<dbReference type="InterPro" id="IPR058637">
    <property type="entry name" value="YknX-like_C"/>
</dbReference>
<evidence type="ECO:0000256" key="1">
    <source>
        <dbReference type="ARBA" id="ARBA00009477"/>
    </source>
</evidence>
<feature type="domain" description="YknX-like C-terminal permuted SH3-like" evidence="6">
    <location>
        <begin position="322"/>
        <end position="388"/>
    </location>
</feature>
<dbReference type="Proteomes" id="UP000317315">
    <property type="component" value="Unassembled WGS sequence"/>
</dbReference>
<organism evidence="7 8">
    <name type="scientific">Balnearium lithotrophicum</name>
    <dbReference type="NCBI Taxonomy" id="223788"/>
    <lineage>
        <taxon>Bacteria</taxon>
        <taxon>Pseudomonadati</taxon>
        <taxon>Aquificota</taxon>
        <taxon>Aquificia</taxon>
        <taxon>Desulfurobacteriales</taxon>
        <taxon>Desulfurobacteriaceae</taxon>
        <taxon>Balnearium</taxon>
    </lineage>
</organism>
<proteinExistence type="inferred from homology"/>
<dbReference type="GO" id="GO:0015562">
    <property type="term" value="F:efflux transmembrane transporter activity"/>
    <property type="evidence" value="ECO:0007669"/>
    <property type="project" value="TreeGrafter"/>
</dbReference>
<evidence type="ECO:0000256" key="4">
    <source>
        <dbReference type="SAM" id="SignalP"/>
    </source>
</evidence>
<evidence type="ECO:0000259" key="5">
    <source>
        <dbReference type="Pfam" id="PF25973"/>
    </source>
</evidence>
<keyword evidence="2 3" id="KW-0175">Coiled coil</keyword>
<dbReference type="InterPro" id="IPR006143">
    <property type="entry name" value="RND_pump_MFP"/>
</dbReference>
<evidence type="ECO:0000256" key="3">
    <source>
        <dbReference type="SAM" id="Coils"/>
    </source>
</evidence>